<keyword evidence="4" id="KW-1185">Reference proteome</keyword>
<proteinExistence type="predicted"/>
<dbReference type="Pfam" id="PF11932">
    <property type="entry name" value="DUF3450"/>
    <property type="match status" value="1"/>
</dbReference>
<gene>
    <name evidence="3" type="ORF">AB4566_20670</name>
</gene>
<dbReference type="Proteomes" id="UP001570417">
    <property type="component" value="Unassembled WGS sequence"/>
</dbReference>
<accession>A0ABV4NH46</accession>
<evidence type="ECO:0000313" key="4">
    <source>
        <dbReference type="Proteomes" id="UP001570417"/>
    </source>
</evidence>
<feature type="coiled-coil region" evidence="1">
    <location>
        <begin position="75"/>
        <end position="102"/>
    </location>
</feature>
<feature type="chain" id="PRO_5045296501" evidence="2">
    <location>
        <begin position="23"/>
        <end position="247"/>
    </location>
</feature>
<dbReference type="InterPro" id="IPR016866">
    <property type="entry name" value="UCP028069"/>
</dbReference>
<reference evidence="3 4" key="1">
    <citation type="journal article" date="2024" name="ISME J.">
        <title>Tailless and filamentous prophages are predominant in marine Vibrio.</title>
        <authorList>
            <person name="Steensen K."/>
            <person name="Seneca J."/>
            <person name="Bartlau N."/>
            <person name="Yu X.A."/>
            <person name="Hussain F.A."/>
            <person name="Polz M.F."/>
        </authorList>
    </citation>
    <scope>NUCLEOTIDE SEQUENCE [LARGE SCALE GENOMIC DNA]</scope>
    <source>
        <strain evidence="3 4">10N.222.51.A1</strain>
    </source>
</reference>
<dbReference type="RefSeq" id="WP_273296367.1">
    <property type="nucleotide sequence ID" value="NZ_JBFRUW010000107.1"/>
</dbReference>
<comment type="caution">
    <text evidence="3">The sequence shown here is derived from an EMBL/GenBank/DDBJ whole genome shotgun (WGS) entry which is preliminary data.</text>
</comment>
<evidence type="ECO:0000256" key="2">
    <source>
        <dbReference type="SAM" id="SignalP"/>
    </source>
</evidence>
<name>A0ABV4NH46_9VIBR</name>
<feature type="signal peptide" evidence="2">
    <location>
        <begin position="1"/>
        <end position="22"/>
    </location>
</feature>
<keyword evidence="1" id="KW-0175">Coiled coil</keyword>
<keyword evidence="2" id="KW-0732">Signal</keyword>
<evidence type="ECO:0000256" key="1">
    <source>
        <dbReference type="SAM" id="Coils"/>
    </source>
</evidence>
<sequence>MIPFRFIPLVIFLISLQNVSFAESTTSHKIQKQTGYIESSSTIQKHVEAIDDQTQLQREITRNLDHEIRLQTRYQSQLQRQLEQLESVVDELESEMSNIRQTKVNLYPLLEKMVTTLEDLVRTDLPFDKRQRLERVERLNLDLDNPQMSEAEKLERILIAYQTEIQYGTQVKTWFGRLTPTQEVQFIRVGRLGYYYLSLDTLTAGMWLAADQKWGALGADETAQIEQALITLNDGGTYPVITLPKAQ</sequence>
<organism evidence="3 4">
    <name type="scientific">Vibrio gallaecicus</name>
    <dbReference type="NCBI Taxonomy" id="552386"/>
    <lineage>
        <taxon>Bacteria</taxon>
        <taxon>Pseudomonadati</taxon>
        <taxon>Pseudomonadota</taxon>
        <taxon>Gammaproteobacteria</taxon>
        <taxon>Vibrionales</taxon>
        <taxon>Vibrionaceae</taxon>
        <taxon>Vibrio</taxon>
    </lineage>
</organism>
<protein>
    <submittedName>
        <fullName evidence="3">DUF3450 domain-containing protein</fullName>
    </submittedName>
</protein>
<dbReference type="EMBL" id="JBFRUW010000107">
    <property type="protein sequence ID" value="MFA0570675.1"/>
    <property type="molecule type" value="Genomic_DNA"/>
</dbReference>
<evidence type="ECO:0000313" key="3">
    <source>
        <dbReference type="EMBL" id="MFA0570675.1"/>
    </source>
</evidence>